<protein>
    <submittedName>
        <fullName evidence="1">Uncharacterized protein</fullName>
    </submittedName>
</protein>
<name>C7NL39_KYTSD</name>
<dbReference type="KEGG" id="kse:Ksed_05110"/>
<reference evidence="1 2" key="1">
    <citation type="journal article" date="2009" name="Stand. Genomic Sci.">
        <title>Complete genome sequence of Kytococcus sedentarius type strain (541).</title>
        <authorList>
            <person name="Sims D."/>
            <person name="Brettin T."/>
            <person name="Detter J.C."/>
            <person name="Han C."/>
            <person name="Lapidus A."/>
            <person name="Copeland A."/>
            <person name="Glavina Del Rio T."/>
            <person name="Nolan M."/>
            <person name="Chen F."/>
            <person name="Lucas S."/>
            <person name="Tice H."/>
            <person name="Cheng J.F."/>
            <person name="Bruce D."/>
            <person name="Goodwin L."/>
            <person name="Pitluck S."/>
            <person name="Ovchinnikova G."/>
            <person name="Pati A."/>
            <person name="Ivanova N."/>
            <person name="Mavrommatis K."/>
            <person name="Chen A."/>
            <person name="Palaniappan K."/>
            <person name="D'haeseleer P."/>
            <person name="Chain P."/>
            <person name="Bristow J."/>
            <person name="Eisen J.A."/>
            <person name="Markowitz V."/>
            <person name="Hugenholtz P."/>
            <person name="Schneider S."/>
            <person name="Goker M."/>
            <person name="Pukall R."/>
            <person name="Kyrpides N.C."/>
            <person name="Klenk H.P."/>
        </authorList>
    </citation>
    <scope>NUCLEOTIDE SEQUENCE [LARGE SCALE GENOMIC DNA]</scope>
    <source>
        <strain evidence="2">ATCC 14392 / DSM 20547 / JCM 11482 / CCUG 33030 / NBRC 15357 / NCTC 11040 / CCM 314 / 541</strain>
    </source>
</reference>
<dbReference type="RefSeq" id="WP_012801999.1">
    <property type="nucleotide sequence ID" value="NC_013169.1"/>
</dbReference>
<dbReference type="STRING" id="478801.Ksed_05110"/>
<proteinExistence type="predicted"/>
<organism evidence="1 2">
    <name type="scientific">Kytococcus sedentarius (strain ATCC 14392 / DSM 20547 / JCM 11482 / CCUG 33030 / NBRC 15357 / NCTC 11040 / CCM 314 / 541)</name>
    <name type="common">Micrococcus sedentarius</name>
    <dbReference type="NCBI Taxonomy" id="478801"/>
    <lineage>
        <taxon>Bacteria</taxon>
        <taxon>Bacillati</taxon>
        <taxon>Actinomycetota</taxon>
        <taxon>Actinomycetes</taxon>
        <taxon>Micrococcales</taxon>
        <taxon>Kytococcaceae</taxon>
        <taxon>Kytococcus</taxon>
    </lineage>
</organism>
<dbReference type="HOGENOM" id="CLU_3217624_0_0_11"/>
<dbReference type="AlphaFoldDB" id="C7NL39"/>
<dbReference type="EMBL" id="CP001686">
    <property type="protein sequence ID" value="ACV05581.1"/>
    <property type="molecule type" value="Genomic_DNA"/>
</dbReference>
<accession>C7NL39</accession>
<sequence>MCRPGPGPGPGTSCTNPNPNVQEIAQVEANASYDAAGAQDAVTR</sequence>
<gene>
    <name evidence="1" type="ordered locus">Ksed_05110</name>
</gene>
<evidence type="ECO:0000313" key="2">
    <source>
        <dbReference type="Proteomes" id="UP000006666"/>
    </source>
</evidence>
<evidence type="ECO:0000313" key="1">
    <source>
        <dbReference type="EMBL" id="ACV05581.1"/>
    </source>
</evidence>
<dbReference type="Proteomes" id="UP000006666">
    <property type="component" value="Chromosome"/>
</dbReference>
<keyword evidence="2" id="KW-1185">Reference proteome</keyword>